<dbReference type="InterPro" id="IPR019734">
    <property type="entry name" value="TPR_rpt"/>
</dbReference>
<dbReference type="SUPFAM" id="SSF48452">
    <property type="entry name" value="TPR-like"/>
    <property type="match status" value="1"/>
</dbReference>
<dbReference type="AlphaFoldDB" id="A0A9N7NP76"/>
<organism evidence="2 3">
    <name type="scientific">Striga hermonthica</name>
    <name type="common">Purple witchweed</name>
    <name type="synonym">Buchnera hermonthica</name>
    <dbReference type="NCBI Taxonomy" id="68872"/>
    <lineage>
        <taxon>Eukaryota</taxon>
        <taxon>Viridiplantae</taxon>
        <taxon>Streptophyta</taxon>
        <taxon>Embryophyta</taxon>
        <taxon>Tracheophyta</taxon>
        <taxon>Spermatophyta</taxon>
        <taxon>Magnoliopsida</taxon>
        <taxon>eudicotyledons</taxon>
        <taxon>Gunneridae</taxon>
        <taxon>Pentapetalae</taxon>
        <taxon>asterids</taxon>
        <taxon>lamiids</taxon>
        <taxon>Lamiales</taxon>
        <taxon>Orobanchaceae</taxon>
        <taxon>Buchnereae</taxon>
        <taxon>Striga</taxon>
    </lineage>
</organism>
<dbReference type="OrthoDB" id="1739053at2759"/>
<evidence type="ECO:0000313" key="2">
    <source>
        <dbReference type="EMBL" id="CAA0836165.1"/>
    </source>
</evidence>
<dbReference type="GO" id="GO:0005737">
    <property type="term" value="C:cytoplasm"/>
    <property type="evidence" value="ECO:0007669"/>
    <property type="project" value="TreeGrafter"/>
</dbReference>
<accession>A0A9N7NP76</accession>
<dbReference type="SMART" id="SM00028">
    <property type="entry name" value="TPR"/>
    <property type="match status" value="2"/>
</dbReference>
<evidence type="ECO:0000313" key="3">
    <source>
        <dbReference type="Proteomes" id="UP001153555"/>
    </source>
</evidence>
<dbReference type="PANTHER" id="PTHR46050:SF3">
    <property type="entry name" value="TPR REPEAT-CONTAINING THIOREDOXIN TTL1"/>
    <property type="match status" value="1"/>
</dbReference>
<dbReference type="EMBL" id="CACSLK010030184">
    <property type="protein sequence ID" value="CAA0836165.1"/>
    <property type="molecule type" value="Genomic_DNA"/>
</dbReference>
<sequence length="310" mass="33943">MIILPKIHDTPNNTLTQLPRISGSNPNSHSVELSVECSSSSATQNFRPGNTWSRSCGSHQLFFSGSGSVNSPPVNVVPTGNICPSGRVLKTGMASRTTKPDVLGSGSMNYGHNSIMRGGGLASKPASNGGSTNNYWRGLMIGGDMVRRRSGVCSNNTDPEELKRMGNDNYKHGLSAEALTFYDKAISISPANCSYHFNRAATLMGLRRLVEAVRECEEAIRLEPGYIKAHLRLGSLFLRAEALLKLHQLDDSFSAMSNIPKSESSNSPHPSQKVFEMTFEAYILFVRTQVDCPREGELRLCYFGQSMRFN</sequence>
<protein>
    <submittedName>
        <fullName evidence="2">Inactive TPR repeat-containing thioredoxin TTL3</fullName>
    </submittedName>
</protein>
<keyword evidence="3" id="KW-1185">Reference proteome</keyword>
<dbReference type="PROSITE" id="PS50005">
    <property type="entry name" value="TPR"/>
    <property type="match status" value="1"/>
</dbReference>
<dbReference type="InterPro" id="IPR011990">
    <property type="entry name" value="TPR-like_helical_dom_sf"/>
</dbReference>
<gene>
    <name evidence="2" type="ORF">SHERM_03280</name>
</gene>
<comment type="caution">
    <text evidence="2">The sequence shown here is derived from an EMBL/GenBank/DDBJ whole genome shotgun (WGS) entry which is preliminary data.</text>
</comment>
<reference evidence="2" key="1">
    <citation type="submission" date="2019-12" db="EMBL/GenBank/DDBJ databases">
        <authorList>
            <person name="Scholes J."/>
        </authorList>
    </citation>
    <scope>NUCLEOTIDE SEQUENCE</scope>
</reference>
<name>A0A9N7NP76_STRHE</name>
<feature type="repeat" description="TPR" evidence="1">
    <location>
        <begin position="159"/>
        <end position="192"/>
    </location>
</feature>
<dbReference type="Proteomes" id="UP001153555">
    <property type="component" value="Unassembled WGS sequence"/>
</dbReference>
<keyword evidence="1" id="KW-0802">TPR repeat</keyword>
<evidence type="ECO:0000256" key="1">
    <source>
        <dbReference type="PROSITE-ProRule" id="PRU00339"/>
    </source>
</evidence>
<dbReference type="InterPro" id="IPR044534">
    <property type="entry name" value="TTL1-4"/>
</dbReference>
<dbReference type="Gene3D" id="1.25.40.10">
    <property type="entry name" value="Tetratricopeptide repeat domain"/>
    <property type="match status" value="1"/>
</dbReference>
<dbReference type="PANTHER" id="PTHR46050">
    <property type="entry name" value="TPR REPEAT-CONTAINING THIOREDOXIN"/>
    <property type="match status" value="1"/>
</dbReference>
<proteinExistence type="predicted"/>